<dbReference type="eggNOG" id="ENOG502TN4R">
    <property type="taxonomic scope" value="Eukaryota"/>
</dbReference>
<name>K0TP67_THAOC</name>
<keyword evidence="2" id="KW-1185">Reference proteome</keyword>
<proteinExistence type="predicted"/>
<evidence type="ECO:0000313" key="1">
    <source>
        <dbReference type="EMBL" id="EJK74197.1"/>
    </source>
</evidence>
<gene>
    <name evidence="1" type="ORF">THAOC_04141</name>
</gene>
<dbReference type="Proteomes" id="UP000266841">
    <property type="component" value="Unassembled WGS sequence"/>
</dbReference>
<reference evidence="1 2" key="1">
    <citation type="journal article" date="2012" name="Genome Biol.">
        <title>Genome and low-iron response of an oceanic diatom adapted to chronic iron limitation.</title>
        <authorList>
            <person name="Lommer M."/>
            <person name="Specht M."/>
            <person name="Roy A.S."/>
            <person name="Kraemer L."/>
            <person name="Andreson R."/>
            <person name="Gutowska M.A."/>
            <person name="Wolf J."/>
            <person name="Bergner S.V."/>
            <person name="Schilhabel M.B."/>
            <person name="Klostermeier U.C."/>
            <person name="Beiko R.G."/>
            <person name="Rosenstiel P."/>
            <person name="Hippler M."/>
            <person name="Laroche J."/>
        </authorList>
    </citation>
    <scope>NUCLEOTIDE SEQUENCE [LARGE SCALE GENOMIC DNA]</scope>
    <source>
        <strain evidence="1 2">CCMP1005</strain>
    </source>
</reference>
<sequence>MEFTNEELLLGVGNLKRRDRTPQDPGYYVESKNNRLIPRDFKSNKKFWAFIASLRADDDASVNHYLVMTVARTFAPNKKHGVALSDWSDCETKRLEMNHEAKMAISRAIEDDEGMADRSHPGGYRHILTSRVRICKQN</sequence>
<evidence type="ECO:0000313" key="2">
    <source>
        <dbReference type="Proteomes" id="UP000266841"/>
    </source>
</evidence>
<dbReference type="AlphaFoldDB" id="K0TP67"/>
<comment type="caution">
    <text evidence="1">The sequence shown here is derived from an EMBL/GenBank/DDBJ whole genome shotgun (WGS) entry which is preliminary data.</text>
</comment>
<protein>
    <submittedName>
        <fullName evidence="1">Uncharacterized protein</fullName>
    </submittedName>
</protein>
<dbReference type="EMBL" id="AGNL01003873">
    <property type="protein sequence ID" value="EJK74197.1"/>
    <property type="molecule type" value="Genomic_DNA"/>
</dbReference>
<accession>K0TP67</accession>
<organism evidence="1 2">
    <name type="scientific">Thalassiosira oceanica</name>
    <name type="common">Marine diatom</name>
    <dbReference type="NCBI Taxonomy" id="159749"/>
    <lineage>
        <taxon>Eukaryota</taxon>
        <taxon>Sar</taxon>
        <taxon>Stramenopiles</taxon>
        <taxon>Ochrophyta</taxon>
        <taxon>Bacillariophyta</taxon>
        <taxon>Coscinodiscophyceae</taxon>
        <taxon>Thalassiosirophycidae</taxon>
        <taxon>Thalassiosirales</taxon>
        <taxon>Thalassiosiraceae</taxon>
        <taxon>Thalassiosira</taxon>
    </lineage>
</organism>